<accession>A0AAV3ENW9</accession>
<evidence type="ECO:0000313" key="2">
    <source>
        <dbReference type="EMBL" id="EHN68319.1"/>
    </source>
</evidence>
<organism evidence="2 3">
    <name type="scientific">Aliivibrio fischeri SR5</name>
    <dbReference type="NCBI Taxonomy" id="1088719"/>
    <lineage>
        <taxon>Bacteria</taxon>
        <taxon>Pseudomonadati</taxon>
        <taxon>Pseudomonadota</taxon>
        <taxon>Gammaproteobacteria</taxon>
        <taxon>Vibrionales</taxon>
        <taxon>Vibrionaceae</taxon>
        <taxon>Aliivibrio</taxon>
    </lineage>
</organism>
<dbReference type="AlphaFoldDB" id="A0AAV3ENW9"/>
<proteinExistence type="predicted"/>
<keyword evidence="1" id="KW-0812">Transmembrane</keyword>
<sequence length="387" mass="42510">MKITLPDEKYGNGNDCAVSGEGTPVCQTEIFDVDDTYIVFSDSKITIEDFVKETYLSDKSEVIEHFIKSNPHLKRSFHQIIEGMPLVVSPWKAPHKDEAYAIEQTDELMTEFLTLSSDEKKWFSEHHETTTNALMIIAASNLDTREGFVDSPESSSLNLSYLLAVSAGLIDGAQEQGKILNSKMTKFAEYSKEIAEKTKGISEANLKSNPDYKAWRKASRIFKEEMKGALSGVTKPAYIKEFQARNINKYLNIDKRQLYKAKDFSKSISGIDMTSLYKQSMKFSKGLKIGGVVATGLGLYGNGKDLFQTCITNNDVMSEACGRSTVKNVSSMALNAGIGMYGIGLILSPATGGLSVLLVGGAGFIWGIYGGDISNKVGSFAERLVYD</sequence>
<feature type="transmembrane region" description="Helical" evidence="1">
    <location>
        <begin position="338"/>
        <end position="369"/>
    </location>
</feature>
<protein>
    <submittedName>
        <fullName evidence="2">Uncharacterized protein</fullName>
    </submittedName>
</protein>
<comment type="caution">
    <text evidence="2">The sequence shown here is derived from an EMBL/GenBank/DDBJ whole genome shotgun (WGS) entry which is preliminary data.</text>
</comment>
<dbReference type="EMBL" id="AHIH01000013">
    <property type="protein sequence ID" value="EHN68319.1"/>
    <property type="molecule type" value="Genomic_DNA"/>
</dbReference>
<gene>
    <name evidence="2" type="ORF">VFSR5_A0901</name>
</gene>
<name>A0AAV3ENW9_ALIFS</name>
<evidence type="ECO:0000313" key="3">
    <source>
        <dbReference type="Proteomes" id="UP000004521"/>
    </source>
</evidence>
<reference evidence="2 3" key="1">
    <citation type="journal article" date="2012" name="J. Bacteriol.">
        <title>Draft Genome Sequence of Vibrio fischeri SR5, a Strain Isolated from the Light Organ of the Mediterranean Squid Sepiola robusta.</title>
        <authorList>
            <person name="Gyllborg M.C."/>
            <person name="Sahl J.W."/>
            <person name="Cronin D.C.III."/>
            <person name="Rasko D.A."/>
            <person name="Mandel M.J."/>
        </authorList>
    </citation>
    <scope>NUCLEOTIDE SEQUENCE [LARGE SCALE GENOMIC DNA]</scope>
    <source>
        <strain evidence="2 3">SR5</strain>
    </source>
</reference>
<keyword evidence="1" id="KW-1133">Transmembrane helix</keyword>
<dbReference type="Proteomes" id="UP000004521">
    <property type="component" value="Chromosome II"/>
</dbReference>
<evidence type="ECO:0000256" key="1">
    <source>
        <dbReference type="SAM" id="Phobius"/>
    </source>
</evidence>
<dbReference type="RefSeq" id="WP_005423508.1">
    <property type="nucleotide sequence ID" value="NZ_CM001401.1"/>
</dbReference>
<keyword evidence="1" id="KW-0472">Membrane</keyword>